<dbReference type="ChiTaRS" id="DRG2">
    <property type="organism name" value="human"/>
</dbReference>
<dbReference type="VEuPathDB" id="HostDB:ENSG00000108591"/>
<dbReference type="Proteomes" id="UP000005640">
    <property type="component" value="Chromosome 17"/>
</dbReference>
<dbReference type="Bgee" id="ENSG00000108591">
    <property type="expression patterns" value="Expressed in granulocyte and 171 other cell types or tissues"/>
</dbReference>
<gene>
    <name evidence="1" type="primary">DRG2</name>
</gene>
<dbReference type="Ensembl" id="ENST00000582419.5">
    <property type="protein sequence ID" value="ENSP00000463747.1"/>
    <property type="gene ID" value="ENSG00000108591.10"/>
</dbReference>
<dbReference type="EMBL" id="AC087164">
    <property type="status" value="NOT_ANNOTATED_CDS"/>
    <property type="molecule type" value="Genomic_DNA"/>
</dbReference>
<keyword evidence="3 4" id="KW-1267">Proteomics identification</keyword>
<reference evidence="1 2" key="1">
    <citation type="journal article" date="2001" name="Nature">
        <title>Initial sequencing and analysis of the human genome.</title>
        <authorList>
            <consortium name="International Human Genome Sequencing Consortium"/>
            <person name="Lander E.S."/>
            <person name="Linton L.M."/>
            <person name="Birren B."/>
            <person name="Nusbaum C."/>
            <person name="Zody M.C."/>
            <person name="Baldwin J."/>
            <person name="Devon K."/>
            <person name="Dewar K."/>
            <person name="Doyle M."/>
            <person name="FitzHugh W."/>
            <person name="Funke R."/>
            <person name="Gage D."/>
            <person name="Harris K."/>
            <person name="Heaford A."/>
            <person name="Howland J."/>
            <person name="Kann L."/>
            <person name="Lehoczky J."/>
            <person name="LeVine R."/>
            <person name="McEwan P."/>
            <person name="McKernan K."/>
            <person name="Meldrim J."/>
            <person name="Mesirov J.P."/>
            <person name="Miranda C."/>
            <person name="Morris W."/>
            <person name="Naylor J."/>
            <person name="Raymond C."/>
            <person name="Rosetti M."/>
            <person name="Santos R."/>
            <person name="Sheridan A."/>
            <person name="Sougnez C."/>
            <person name="Stange-Thomann N."/>
            <person name="Stojanovic N."/>
            <person name="Subramanian A."/>
            <person name="Wyman D."/>
            <person name="Rogers J."/>
            <person name="Sulston J."/>
            <person name="Ainscough R."/>
            <person name="Beck S."/>
            <person name="Bentley D."/>
            <person name="Burton J."/>
            <person name="Clee C."/>
            <person name="Carter N."/>
            <person name="Coulson A."/>
            <person name="Deadman R."/>
            <person name="Deloukas P."/>
            <person name="Dunham A."/>
            <person name="Dunham I."/>
            <person name="Durbin R."/>
            <person name="French L."/>
            <person name="Grafham D."/>
            <person name="Gregory S."/>
            <person name="Hubbard T."/>
            <person name="Humphray S."/>
            <person name="Hunt A."/>
            <person name="Jones M."/>
            <person name="Lloyd C."/>
            <person name="McMurray A."/>
            <person name="Matthews L."/>
            <person name="Mercer S."/>
            <person name="Milne S."/>
            <person name="Mullikin J.C."/>
            <person name="Mungall A."/>
            <person name="Plumb R."/>
            <person name="Ross M."/>
            <person name="Shownkeen R."/>
            <person name="Sims S."/>
            <person name="Waterston R.H."/>
            <person name="Wilson R.K."/>
            <person name="Hillier L.W."/>
            <person name="McPherson J.D."/>
            <person name="Marra M.A."/>
            <person name="Mardis E.R."/>
            <person name="Fulton L.A."/>
            <person name="Chinwalla A.T."/>
            <person name="Pepin K.H."/>
            <person name="Gish W.R."/>
            <person name="Chissoe S.L."/>
            <person name="Wendl M.C."/>
            <person name="Delehaunty K.D."/>
            <person name="Miner T.L."/>
            <person name="Delehaunty A."/>
            <person name="Kramer J.B."/>
            <person name="Cook L.L."/>
            <person name="Fulton R.S."/>
            <person name="Johnson D.L."/>
            <person name="Minx P.J."/>
            <person name="Clifton S.W."/>
            <person name="Hawkins T."/>
            <person name="Branscomb E."/>
            <person name="Predki P."/>
            <person name="Richardson P."/>
            <person name="Wenning S."/>
            <person name="Slezak T."/>
            <person name="Doggett N."/>
            <person name="Cheng J.F."/>
            <person name="Olsen A."/>
            <person name="Lucas S."/>
            <person name="Elkin C."/>
            <person name="Uberbacher E."/>
            <person name="Frazier M."/>
            <person name="Gibbs R.A."/>
            <person name="Muzny D.M."/>
            <person name="Scherer S.E."/>
            <person name="Bouck J.B."/>
            <person name="Sodergren E.J."/>
            <person name="Worley K.C."/>
            <person name="Rives C.M."/>
            <person name="Gorrell J.H."/>
            <person name="Metzker M.L."/>
            <person name="Naylor S.L."/>
            <person name="Kucherlapati R.S."/>
            <person name="Nelson D.L."/>
            <person name="Weinstock G.M."/>
            <person name="Sakaki Y."/>
            <person name="Fujiyama A."/>
            <person name="Hattori M."/>
            <person name="Yada T."/>
            <person name="Toyoda A."/>
            <person name="Itoh T."/>
            <person name="Kawagoe C."/>
            <person name="Watanabe H."/>
            <person name="Totoki Y."/>
            <person name="Taylor T."/>
            <person name="Weissenbach J."/>
            <person name="Heilig R."/>
            <person name="Saurin W."/>
            <person name="Artiguenave F."/>
            <person name="Brottier P."/>
            <person name="Bruls T."/>
            <person name="Pelletier E."/>
            <person name="Robert C."/>
            <person name="Wincker P."/>
            <person name="Smith D.R."/>
            <person name="Doucette-Stamm L."/>
            <person name="Rubenfield M."/>
            <person name="Weinstock K."/>
            <person name="Lee H.M."/>
            <person name="Dubois J."/>
            <person name="Rosenthal A."/>
            <person name="Platzer M."/>
            <person name="Nyakatura G."/>
            <person name="Taudien S."/>
            <person name="Rump A."/>
            <person name="Yang H."/>
            <person name="Yu J."/>
            <person name="Wang J."/>
            <person name="Huang G."/>
            <person name="Gu J."/>
            <person name="Hood L."/>
            <person name="Rowen L."/>
            <person name="Madan A."/>
            <person name="Qin S."/>
            <person name="Davis R.W."/>
            <person name="Federspiel N.A."/>
            <person name="Abola A.P."/>
            <person name="Proctor M.J."/>
            <person name="Myers R.M."/>
            <person name="Schmutz J."/>
            <person name="Dickson M."/>
            <person name="Grimwood J."/>
            <person name="Cox D.R."/>
            <person name="Olson M.V."/>
            <person name="Kaul R."/>
            <person name="Raymond C."/>
            <person name="Shimizu N."/>
            <person name="Kawasaki K."/>
            <person name="Minoshima S."/>
            <person name="Evans G.A."/>
            <person name="Athanasiou M."/>
            <person name="Schultz R."/>
            <person name="Roe B.A."/>
            <person name="Chen F."/>
            <person name="Pan H."/>
            <person name="Ramser J."/>
            <person name="Lehrach H."/>
            <person name="Reinhardt R."/>
            <person name="McCombie W.R."/>
            <person name="de la Bastide M."/>
            <person name="Dedhia N."/>
            <person name="Blocker H."/>
            <person name="Hornischer K."/>
            <person name="Nordsiek G."/>
            <person name="Agarwala R."/>
            <person name="Aravind L."/>
            <person name="Bailey J.A."/>
            <person name="Bateman A."/>
            <person name="Batzoglou S."/>
            <person name="Birney E."/>
            <person name="Bork P."/>
            <person name="Brown D.G."/>
            <person name="Burge C.B."/>
            <person name="Cerutti L."/>
            <person name="Chen H.C."/>
            <person name="Church D."/>
            <person name="Clamp M."/>
            <person name="Copley R.R."/>
            <person name="Doerks T."/>
            <person name="Eddy S.R."/>
            <person name="Eichler E.E."/>
            <person name="Furey T.S."/>
            <person name="Galagan J."/>
            <person name="Gilbert J.G."/>
            <person name="Harmon C."/>
            <person name="Hayashizaki Y."/>
            <person name="Haussler D."/>
            <person name="Hermjakob H."/>
            <person name="Hokamp K."/>
            <person name="Jang W."/>
            <person name="Johnson L.S."/>
            <person name="Jones T.A."/>
            <person name="Kasif S."/>
            <person name="Kaspryzk A."/>
            <person name="Kennedy S."/>
            <person name="Kent W.J."/>
            <person name="Kitts P."/>
            <person name="Koonin E.V."/>
            <person name="Korf I."/>
            <person name="Kulp D."/>
            <person name="Lancet D."/>
            <person name="Lowe T.M."/>
            <person name="McLysaght A."/>
            <person name="Mikkelsen T."/>
            <person name="Moran J.V."/>
            <person name="Mulder N."/>
            <person name="Pollara V.J."/>
            <person name="Ponting C.P."/>
            <person name="Schuler G."/>
            <person name="Schultz J."/>
            <person name="Slater G."/>
            <person name="Smit A.F."/>
            <person name="Stupka E."/>
            <person name="Szustakowski J."/>
            <person name="Thierry-Mieg D."/>
            <person name="Thierry-Mieg J."/>
            <person name="Wagner L."/>
            <person name="Wallis J."/>
            <person name="Wheeler R."/>
            <person name="Williams A."/>
            <person name="Wolf Y.I."/>
            <person name="Wolfe K.H."/>
            <person name="Yang S.P."/>
            <person name="Yeh R.F."/>
            <person name="Collins F."/>
            <person name="Guyer M.S."/>
            <person name="Peterson J."/>
            <person name="Felsenfeld A."/>
            <person name="Wetterstrand K.A."/>
            <person name="Patrinos A."/>
            <person name="Morgan M.J."/>
            <person name="de Jong P."/>
            <person name="Catanese J.J."/>
            <person name="Osoegawa K."/>
            <person name="Shizuya H."/>
            <person name="Choi S."/>
            <person name="Chen Y.J."/>
        </authorList>
    </citation>
    <scope>NUCLEOTIDE SEQUENCE [LARGE SCALE GENOMIC DNA]</scope>
</reference>
<reference evidence="1" key="5">
    <citation type="submission" date="2025-08" db="UniProtKB">
        <authorList>
            <consortium name="Ensembl"/>
        </authorList>
    </citation>
    <scope>IDENTIFICATION</scope>
</reference>
<dbReference type="OpenTargets" id="ENSG00000108591"/>
<evidence type="ECO:0007829" key="5">
    <source>
        <dbReference type="PubMed" id="22814378"/>
    </source>
</evidence>
<evidence type="ECO:0000313" key="1">
    <source>
        <dbReference type="Ensembl" id="ENSP00000463747.1"/>
    </source>
</evidence>
<evidence type="ECO:0007829" key="4">
    <source>
        <dbReference type="ProteomicsDB" id="J3QQI1"/>
    </source>
</evidence>
<reference evidence="5" key="4">
    <citation type="journal article" date="2012" name="Proc. Natl. Acad. Sci. U.S.A.">
        <title>N-terminal acetylome analyses and functional insights of the N-terminal acetyltransferase NatB.</title>
        <authorList>
            <person name="Van Damme P."/>
            <person name="Lasa M."/>
            <person name="Polevoda B."/>
            <person name="Gazquez C."/>
            <person name="Elosegui-Artola A."/>
            <person name="Kim D.S."/>
            <person name="De Juan-Pardo E."/>
            <person name="Demeyer K."/>
            <person name="Hole K."/>
            <person name="Larrea E."/>
            <person name="Timmerman E."/>
            <person name="Prieto J."/>
            <person name="Arnesen T."/>
            <person name="Sherman F."/>
            <person name="Gevaert K."/>
            <person name="Aldabe R."/>
        </authorList>
    </citation>
    <scope>IDENTIFICATION BY MASS SPECTROMETRY [LARGE SCALE ANALYSIS]</scope>
</reference>
<accession>J3QQI1</accession>
<reference evidence="1 2" key="3">
    <citation type="journal article" date="2006" name="Nature">
        <title>DNA sequence of human chromosome 17 and analysis of rearrangement in the human lineage.</title>
        <authorList>
            <person name="Zody M.C."/>
            <person name="Garber M."/>
            <person name="Adams D.J."/>
            <person name="Sharpe T."/>
            <person name="Harrow J."/>
            <person name="Lupski J.R."/>
            <person name="Nicholson C."/>
            <person name="Searle S.M."/>
            <person name="Wilming L."/>
            <person name="Young S.K."/>
            <person name="Abouelleil A."/>
            <person name="Allen N.R."/>
            <person name="Bi W."/>
            <person name="Bloom T."/>
            <person name="Borowsky M.L."/>
            <person name="Bugalter B.E."/>
            <person name="Butler J."/>
            <person name="Chang J.L."/>
            <person name="Chen C.K."/>
            <person name="Cook A."/>
            <person name="Corum B."/>
            <person name="Cuomo C.A."/>
            <person name="de Jong P.J."/>
            <person name="DeCaprio D."/>
            <person name="Dewar K."/>
            <person name="FitzGerald M."/>
            <person name="Gilbert J."/>
            <person name="Gibson R."/>
            <person name="Gnerre S."/>
            <person name="Goldstein S."/>
            <person name="Grafham D.V."/>
            <person name="Grocock R."/>
            <person name="Hafez N."/>
            <person name="Hagopian D.S."/>
            <person name="Hart E."/>
            <person name="Norman C.H."/>
            <person name="Humphray S."/>
            <person name="Jaffe D.B."/>
            <person name="Jones M."/>
            <person name="Kamal M."/>
            <person name="Khodiyar V.K."/>
            <person name="LaButti K."/>
            <person name="Laird G."/>
            <person name="Lehoczky J."/>
            <person name="Liu X."/>
            <person name="Lokyitsang T."/>
            <person name="Loveland J."/>
            <person name="Lui A."/>
            <person name="Macdonald P."/>
            <person name="Major J.E."/>
            <person name="Matthews L."/>
            <person name="Mauceli E."/>
            <person name="McCarroll S.A."/>
            <person name="Mihalev A.H."/>
            <person name="Mudge J."/>
            <person name="Nguyen C."/>
            <person name="Nicol R."/>
            <person name="O'Leary S.B."/>
            <person name="Osoegawa K."/>
            <person name="Schwartz D.C."/>
            <person name="Shaw-Smith C."/>
            <person name="Stankiewicz P."/>
            <person name="Steward C."/>
            <person name="Swarbreck D."/>
            <person name="Venkataraman V."/>
            <person name="Whittaker C.A."/>
            <person name="Yang X."/>
            <person name="Zimmer A.R."/>
            <person name="Bradley A."/>
            <person name="Hubbard T."/>
            <person name="Birren B.W."/>
            <person name="Rogers J."/>
            <person name="Lander E.S."/>
            <person name="Nusbaum C."/>
        </authorList>
    </citation>
    <scope>NUCLEOTIDE SEQUENCE [LARGE SCALE GENOMIC DNA]</scope>
</reference>
<dbReference type="OrthoDB" id="1708588at2759"/>
<dbReference type="GeneTree" id="ENSGT00940000153340"/>
<dbReference type="AlphaFoldDB" id="J3QQI1"/>
<name>J3QQI1_HUMAN</name>
<dbReference type="UCSC" id="uc060cao.1">
    <property type="organism name" value="human"/>
</dbReference>
<dbReference type="Ensembl" id="ENST00000582419.5">
    <property type="protein sequence ID" value="ENSP00000463747.1"/>
    <property type="gene ID" value="ENSG00000108591.11"/>
</dbReference>
<reference evidence="1 2" key="2">
    <citation type="journal article" date="2004" name="Nature">
        <title>Finishing the euchromatic sequence of the human genome.</title>
        <authorList>
            <consortium name="International Human Genome Sequencing Consortium"/>
        </authorList>
    </citation>
    <scope>NUCLEOTIDE SEQUENCE [LARGE SCALE GENOMIC DNA]</scope>
</reference>
<evidence type="ECO:0000313" key="2">
    <source>
        <dbReference type="Proteomes" id="UP000005640"/>
    </source>
</evidence>
<keyword evidence="2" id="KW-1185">Reference proteome</keyword>
<dbReference type="MassIVE" id="J3QQI1"/>
<proteinExistence type="evidence at protein level"/>
<dbReference type="ExpressionAtlas" id="J3QQI1">
    <property type="expression patterns" value="baseline and differential"/>
</dbReference>
<dbReference type="HOGENOM" id="CLU_3425053_0_0_1"/>
<sequence>MGILEKISEIEKEIARTQKNKD</sequence>
<dbReference type="HGNC" id="HGNC:3030">
    <property type="gene designation" value="DRG2"/>
</dbReference>
<reference evidence="1" key="6">
    <citation type="submission" date="2025-09" db="UniProtKB">
        <authorList>
            <consortium name="Ensembl"/>
        </authorList>
    </citation>
    <scope>IDENTIFICATION</scope>
</reference>
<organism evidence="1 2">
    <name type="scientific">Homo sapiens</name>
    <name type="common">Human</name>
    <dbReference type="NCBI Taxonomy" id="9606"/>
    <lineage>
        <taxon>Eukaryota</taxon>
        <taxon>Metazoa</taxon>
        <taxon>Chordata</taxon>
        <taxon>Craniata</taxon>
        <taxon>Vertebrata</taxon>
        <taxon>Euteleostomi</taxon>
        <taxon>Mammalia</taxon>
        <taxon>Eutheria</taxon>
        <taxon>Euarchontoglires</taxon>
        <taxon>Primates</taxon>
        <taxon>Haplorrhini</taxon>
        <taxon>Catarrhini</taxon>
        <taxon>Hominidae</taxon>
        <taxon>Homo</taxon>
    </lineage>
</organism>
<evidence type="ECO:0007829" key="3">
    <source>
        <dbReference type="PeptideAtlas" id="J3QQI1"/>
    </source>
</evidence>
<dbReference type="Gene3D" id="6.10.140.1070">
    <property type="match status" value="1"/>
</dbReference>
<protein>
    <submittedName>
        <fullName evidence="1">Developmentally regulated GTP binding protein 2</fullName>
    </submittedName>
</protein>